<keyword evidence="3" id="KW-0677">Repeat</keyword>
<feature type="compositionally biased region" description="Basic residues" evidence="7">
    <location>
        <begin position="230"/>
        <end position="255"/>
    </location>
</feature>
<evidence type="ECO:0000256" key="3">
    <source>
        <dbReference type="ARBA" id="ARBA00022737"/>
    </source>
</evidence>
<dbReference type="GO" id="GO:0008270">
    <property type="term" value="F:zinc ion binding"/>
    <property type="evidence" value="ECO:0007669"/>
    <property type="project" value="UniProtKB-KW"/>
</dbReference>
<feature type="compositionally biased region" description="Acidic residues" evidence="7">
    <location>
        <begin position="493"/>
        <end position="516"/>
    </location>
</feature>
<feature type="region of interest" description="Disordered" evidence="7">
    <location>
        <begin position="84"/>
        <end position="103"/>
    </location>
</feature>
<dbReference type="OMA" id="DAVIYFP"/>
<feature type="compositionally biased region" description="Acidic residues" evidence="7">
    <location>
        <begin position="585"/>
        <end position="616"/>
    </location>
</feature>
<dbReference type="PROSITE" id="PS51799">
    <property type="entry name" value="ZF_C2H2_AKAP95"/>
    <property type="match status" value="2"/>
</dbReference>
<dbReference type="OrthoDB" id="8923935at2759"/>
<accession>A0A401T457</accession>
<evidence type="ECO:0000256" key="7">
    <source>
        <dbReference type="SAM" id="MobiDB-lite"/>
    </source>
</evidence>
<comment type="caution">
    <text evidence="9">The sequence shown here is derived from an EMBL/GenBank/DDBJ whole genome shotgun (WGS) entry which is preliminary data.</text>
</comment>
<evidence type="ECO:0000256" key="5">
    <source>
        <dbReference type="ARBA" id="ARBA00022833"/>
    </source>
</evidence>
<dbReference type="GO" id="GO:0034237">
    <property type="term" value="F:protein kinase A regulatory subunit binding"/>
    <property type="evidence" value="ECO:0007669"/>
    <property type="project" value="TreeGrafter"/>
</dbReference>
<evidence type="ECO:0000256" key="6">
    <source>
        <dbReference type="ARBA" id="ARBA00023242"/>
    </source>
</evidence>
<evidence type="ECO:0000256" key="2">
    <source>
        <dbReference type="ARBA" id="ARBA00022723"/>
    </source>
</evidence>
<evidence type="ECO:0000259" key="8">
    <source>
        <dbReference type="PROSITE" id="PS51799"/>
    </source>
</evidence>
<keyword evidence="10" id="KW-1185">Reference proteome</keyword>
<evidence type="ECO:0000256" key="4">
    <source>
        <dbReference type="ARBA" id="ARBA00022771"/>
    </source>
</evidence>
<sequence>MDGRYGEYGEDDAWNAGGDDGQGYDGYDYNYNQDNSENYSGNYGYNSGNKAWDAPKNTNTDSIIAKINQRLDMLSQLECDKTSGQHNRFAPYESYDSRSSMNDHDPYRSGYGYGYGDSGPNYNDSYGGHYDHYDNSYGTRRDQYHNRAYSSQRGQNWSRDWAPNKRANWNDPYMQPGGSRRMSGHWNEPMGGRGFNAASSTRNLPSLFSPNIIPMDLFRAQGSARAFGGRLRRRDKNRNRGRKKVIGGPGRKRKQSTSSTEDPENKQAKTDDGEDSDAEDKEDDGAESGGEDKDSSEKGEKKPKRFPTMQEKKKTGKPKKNRDRLAERITYACSVCKFRTFEDEEIAAHMKSKFHKETLKFIGTKLKAQTADFLDEYIANKNKKTQKRREQIGDETILKKQLMQQHDVLQGIGMEQCMKKVEAAHCMACELFIPMQTGFIGQHLRSAEHNRNRKMAIERAKKGSLVIAKSILNNSNIATMLEKYVKGEKPFTDDPDDKDEEEGGMQEGDGDGEGDGLNDSMNDGDKREGEEGEGDEEIEGGDGEQDDGEHDVEQDGEQDDGEQDDGEEHAEGDEGEEAIDRSEDAVDAADEDMEAEGEPEAEMEDLGGEGEGEDDATESKDPEEPFEADEDKILEGEDDALPFDTELE</sequence>
<keyword evidence="4" id="KW-0863">Zinc-finger</keyword>
<dbReference type="InterPro" id="IPR007071">
    <property type="entry name" value="AKAP95"/>
</dbReference>
<feature type="domain" description="C2H2 AKAP95-type" evidence="8">
    <location>
        <begin position="333"/>
        <end position="355"/>
    </location>
</feature>
<keyword evidence="2" id="KW-0479">Metal-binding</keyword>
<reference evidence="9 10" key="1">
    <citation type="journal article" date="2018" name="Nat. Ecol. Evol.">
        <title>Shark genomes provide insights into elasmobranch evolution and the origin of vertebrates.</title>
        <authorList>
            <person name="Hara Y"/>
            <person name="Yamaguchi K"/>
            <person name="Onimaru K"/>
            <person name="Kadota M"/>
            <person name="Koyanagi M"/>
            <person name="Keeley SD"/>
            <person name="Tatsumi K"/>
            <person name="Tanaka K"/>
            <person name="Motone F"/>
            <person name="Kageyama Y"/>
            <person name="Nozu R"/>
            <person name="Adachi N"/>
            <person name="Nishimura O"/>
            <person name="Nakagawa R"/>
            <person name="Tanegashima C"/>
            <person name="Kiyatake I"/>
            <person name="Matsumoto R"/>
            <person name="Murakumo K"/>
            <person name="Nishida K"/>
            <person name="Terakita A"/>
            <person name="Kuratani S"/>
            <person name="Sato K"/>
            <person name="Hyodo S Kuraku.S."/>
        </authorList>
    </citation>
    <scope>NUCLEOTIDE SEQUENCE [LARGE SCALE GENOMIC DNA]</scope>
</reference>
<feature type="compositionally biased region" description="Acidic residues" evidence="7">
    <location>
        <begin position="530"/>
        <end position="577"/>
    </location>
</feature>
<feature type="compositionally biased region" description="Acidic residues" evidence="7">
    <location>
        <begin position="272"/>
        <end position="286"/>
    </location>
</feature>
<proteinExistence type="predicted"/>
<keyword evidence="6" id="KW-0539">Nucleus</keyword>
<dbReference type="InterPro" id="IPR034736">
    <property type="entry name" value="ZF_C2H2_AKAP95"/>
</dbReference>
<gene>
    <name evidence="9" type="ORF">chiPu_0015945</name>
</gene>
<feature type="domain" description="C2H2 AKAP95-type" evidence="8">
    <location>
        <begin position="426"/>
        <end position="449"/>
    </location>
</feature>
<dbReference type="EMBL" id="BEZZ01001001">
    <property type="protein sequence ID" value="GCC37441.1"/>
    <property type="molecule type" value="Genomic_DNA"/>
</dbReference>
<dbReference type="PANTHER" id="PTHR12190">
    <property type="entry name" value="A-KINASE ANCHOR PROTEIN AKAP 8"/>
    <property type="match status" value="1"/>
</dbReference>
<organism evidence="9 10">
    <name type="scientific">Chiloscyllium punctatum</name>
    <name type="common">Brownbanded bambooshark</name>
    <name type="synonym">Hemiscyllium punctatum</name>
    <dbReference type="NCBI Taxonomy" id="137246"/>
    <lineage>
        <taxon>Eukaryota</taxon>
        <taxon>Metazoa</taxon>
        <taxon>Chordata</taxon>
        <taxon>Craniata</taxon>
        <taxon>Vertebrata</taxon>
        <taxon>Chondrichthyes</taxon>
        <taxon>Elasmobranchii</taxon>
        <taxon>Galeomorphii</taxon>
        <taxon>Galeoidea</taxon>
        <taxon>Orectolobiformes</taxon>
        <taxon>Hemiscylliidae</taxon>
        <taxon>Chiloscyllium</taxon>
    </lineage>
</organism>
<feature type="region of interest" description="Disordered" evidence="7">
    <location>
        <begin position="227"/>
        <end position="323"/>
    </location>
</feature>
<name>A0A401T457_CHIPU</name>
<protein>
    <recommendedName>
        <fullName evidence="8">C2H2 AKAP95-type domain-containing protein</fullName>
    </recommendedName>
</protein>
<keyword evidence="5" id="KW-0862">Zinc</keyword>
<dbReference type="Proteomes" id="UP000287033">
    <property type="component" value="Unassembled WGS sequence"/>
</dbReference>
<evidence type="ECO:0000256" key="1">
    <source>
        <dbReference type="ARBA" id="ARBA00004123"/>
    </source>
</evidence>
<dbReference type="Pfam" id="PF04988">
    <property type="entry name" value="AKAP95"/>
    <property type="match status" value="1"/>
</dbReference>
<dbReference type="PANTHER" id="PTHR12190:SF6">
    <property type="entry name" value="A-KINASE ANCHOR PROTEIN 8"/>
    <property type="match status" value="1"/>
</dbReference>
<dbReference type="GO" id="GO:0003677">
    <property type="term" value="F:DNA binding"/>
    <property type="evidence" value="ECO:0007669"/>
    <property type="project" value="InterPro"/>
</dbReference>
<feature type="region of interest" description="Disordered" evidence="7">
    <location>
        <begin position="1"/>
        <end position="32"/>
    </location>
</feature>
<evidence type="ECO:0000313" key="9">
    <source>
        <dbReference type="EMBL" id="GCC37441.1"/>
    </source>
</evidence>
<dbReference type="GO" id="GO:0016363">
    <property type="term" value="C:nuclear matrix"/>
    <property type="evidence" value="ECO:0007669"/>
    <property type="project" value="TreeGrafter"/>
</dbReference>
<dbReference type="STRING" id="137246.A0A401T457"/>
<dbReference type="AlphaFoldDB" id="A0A401T457"/>
<feature type="compositionally biased region" description="Acidic residues" evidence="7">
    <location>
        <begin position="624"/>
        <end position="648"/>
    </location>
</feature>
<comment type="subcellular location">
    <subcellularLocation>
        <location evidence="1">Nucleus</location>
    </subcellularLocation>
</comment>
<evidence type="ECO:0000313" key="10">
    <source>
        <dbReference type="Proteomes" id="UP000287033"/>
    </source>
</evidence>
<feature type="region of interest" description="Disordered" evidence="7">
    <location>
        <begin position="487"/>
        <end position="648"/>
    </location>
</feature>
<feature type="compositionally biased region" description="Basic and acidic residues" evidence="7">
    <location>
        <begin position="290"/>
        <end position="300"/>
    </location>
</feature>